<dbReference type="PATRIC" id="fig|1031711.3.peg.2996"/>
<dbReference type="EMBL" id="CP002819">
    <property type="protein sequence ID" value="AEG70358.1"/>
    <property type="molecule type" value="Genomic_DNA"/>
</dbReference>
<accession>F6G5J3</accession>
<name>F6G5J3_RALS8</name>
<evidence type="ECO:0000313" key="2">
    <source>
        <dbReference type="Proteomes" id="UP000007953"/>
    </source>
</evidence>
<dbReference type="Proteomes" id="UP000007953">
    <property type="component" value="Chromosome"/>
</dbReference>
<reference evidence="1 2" key="1">
    <citation type="journal article" date="2011" name="J. Bacteriol.">
        <title>Complete genome sequence of the plant pathogen Ralstonia solanacearum strain Po82.</title>
        <authorList>
            <person name="Xu J."/>
            <person name="Zheng H.J."/>
            <person name="Liu L."/>
            <person name="Pan Z.C."/>
            <person name="Prior P."/>
            <person name="Tang B."/>
            <person name="Xu J.S."/>
            <person name="Zhang H."/>
            <person name="Tian Q."/>
            <person name="Zhang L.Q."/>
            <person name="Feng J."/>
        </authorList>
    </citation>
    <scope>NUCLEOTIDE SEQUENCE [LARGE SCALE GENOMIC DNA]</scope>
    <source>
        <strain evidence="1 2">Po82</strain>
    </source>
</reference>
<dbReference type="AlphaFoldDB" id="F6G5J3"/>
<organism evidence="1 2">
    <name type="scientific">Ralstonia solanacearum (strain Po82)</name>
    <dbReference type="NCBI Taxonomy" id="1031711"/>
    <lineage>
        <taxon>Bacteria</taxon>
        <taxon>Pseudomonadati</taxon>
        <taxon>Pseudomonadota</taxon>
        <taxon>Betaproteobacteria</taxon>
        <taxon>Burkholderiales</taxon>
        <taxon>Burkholderiaceae</taxon>
        <taxon>Ralstonia</taxon>
        <taxon>Ralstonia solanacearum species complex</taxon>
    </lineage>
</organism>
<dbReference type="HOGENOM" id="CLU_3221113_0_0_4"/>
<sequence length="44" mass="4622">MASLAAYVRQRAARAPLAKPARLHFRAARGQSALDCLPGFASGP</sequence>
<dbReference type="KEGG" id="rsn:RSPO_c03066"/>
<evidence type="ECO:0000313" key="1">
    <source>
        <dbReference type="EMBL" id="AEG70358.1"/>
    </source>
</evidence>
<protein>
    <submittedName>
        <fullName evidence="1">Uncharacterized protein</fullName>
    </submittedName>
</protein>
<proteinExistence type="predicted"/>
<gene>
    <name evidence="1" type="ordered locus">RSPO_c03066</name>
</gene>